<gene>
    <name evidence="1" type="ORF">SMC2_08245</name>
    <name evidence="2" type="ORF">SMC3_08010</name>
</gene>
<dbReference type="AlphaFoldDB" id="A0A398DL94"/>
<accession>A0A398DL94</accession>
<evidence type="ECO:0000313" key="4">
    <source>
        <dbReference type="Proteomes" id="UP000266042"/>
    </source>
</evidence>
<reference evidence="3 4" key="1">
    <citation type="submission" date="2018-09" db="EMBL/GenBank/DDBJ databases">
        <title>Discovery and Ecogenomic Context for Candidatus Cryosericales, a Global Caldiserica Order Active in Thawing Permafrost.</title>
        <authorList>
            <person name="Martinez M.A."/>
            <person name="Woodcroft B.J."/>
            <person name="Ignacio Espinoza J.C."/>
            <person name="Zayed A."/>
            <person name="Singleton C.M."/>
            <person name="Boyd J."/>
            <person name="Li Y.-F."/>
            <person name="Purvine S."/>
            <person name="Maughan H."/>
            <person name="Hodgkins S.B."/>
            <person name="Anderson D."/>
            <person name="Sederholm M."/>
            <person name="Temperton B."/>
            <person name="Saleska S.R."/>
            <person name="Tyson G.W."/>
            <person name="Rich V.I."/>
        </authorList>
    </citation>
    <scope>NUCLEOTIDE SEQUENCE [LARGE SCALE GENOMIC DNA]</scope>
    <source>
        <strain evidence="1 3">SMC2</strain>
        <strain evidence="2 4">SMC3</strain>
    </source>
</reference>
<keyword evidence="3" id="KW-1185">Reference proteome</keyword>
<evidence type="ECO:0000313" key="1">
    <source>
        <dbReference type="EMBL" id="RIE11885.1"/>
    </source>
</evidence>
<dbReference type="Proteomes" id="UP000266042">
    <property type="component" value="Unassembled WGS sequence"/>
</dbReference>
<dbReference type="Proteomes" id="UP000265724">
    <property type="component" value="Unassembled WGS sequence"/>
</dbReference>
<sequence>MASLLVTREPFATALRCQAGGNVHIWDSAFLGAGELAVRALRPGRGRMSDGALSAIVYDAPEAIAAAGGPARAWRKGE</sequence>
<name>A0A398DL94_9BACT</name>
<organism evidence="2 4">
    <name type="scientific">Candidatus Cryosericum hinesii</name>
    <dbReference type="NCBI Taxonomy" id="2290915"/>
    <lineage>
        <taxon>Bacteria</taxon>
        <taxon>Pseudomonadati</taxon>
        <taxon>Caldisericota/Cryosericota group</taxon>
        <taxon>Candidatus Cryosericota</taxon>
        <taxon>Candidatus Cryosericia</taxon>
        <taxon>Candidatus Cryosericales</taxon>
        <taxon>Candidatus Cryosericaceae</taxon>
        <taxon>Candidatus Cryosericum</taxon>
    </lineage>
</organism>
<dbReference type="EMBL" id="QXIX01000058">
    <property type="protein sequence ID" value="RIE11885.1"/>
    <property type="molecule type" value="Genomic_DNA"/>
</dbReference>
<evidence type="ECO:0000313" key="2">
    <source>
        <dbReference type="EMBL" id="RIE11954.1"/>
    </source>
</evidence>
<dbReference type="EMBL" id="QXIW01000032">
    <property type="protein sequence ID" value="RIE11954.1"/>
    <property type="molecule type" value="Genomic_DNA"/>
</dbReference>
<comment type="caution">
    <text evidence="2">The sequence shown here is derived from an EMBL/GenBank/DDBJ whole genome shotgun (WGS) entry which is preliminary data.</text>
</comment>
<proteinExistence type="predicted"/>
<protein>
    <submittedName>
        <fullName evidence="2">Uncharacterized protein</fullName>
    </submittedName>
</protein>
<evidence type="ECO:0000313" key="3">
    <source>
        <dbReference type="Proteomes" id="UP000265724"/>
    </source>
</evidence>